<evidence type="ECO:0000313" key="3">
    <source>
        <dbReference type="Proteomes" id="UP000053259"/>
    </source>
</evidence>
<dbReference type="PANTHER" id="PTHR12083">
    <property type="entry name" value="BIFUNCTIONAL POLYNUCLEOTIDE PHOSPHATASE/KINASE"/>
    <property type="match status" value="1"/>
</dbReference>
<proteinExistence type="predicted"/>
<dbReference type="Gene3D" id="3.40.50.1000">
    <property type="entry name" value="HAD superfamily/HAD-like"/>
    <property type="match status" value="1"/>
</dbReference>
<dbReference type="SUPFAM" id="SSF52540">
    <property type="entry name" value="P-loop containing nucleoside triphosphate hydrolases"/>
    <property type="match status" value="1"/>
</dbReference>
<name>A0A0D2AFF1_9PEZI</name>
<dbReference type="STRING" id="253628.A0A0D2AFF1"/>
<dbReference type="NCBIfam" id="TIGR01664">
    <property type="entry name" value="DNA-3'-Pase"/>
    <property type="match status" value="1"/>
</dbReference>
<dbReference type="InterPro" id="IPR036412">
    <property type="entry name" value="HAD-like_sf"/>
</dbReference>
<dbReference type="InterPro" id="IPR027417">
    <property type="entry name" value="P-loop_NTPase"/>
</dbReference>
<dbReference type="HOGENOM" id="CLU_014938_3_1_1"/>
<dbReference type="GO" id="GO:0046403">
    <property type="term" value="F:polynucleotide 3'-phosphatase activity"/>
    <property type="evidence" value="ECO:0007669"/>
    <property type="project" value="TreeGrafter"/>
</dbReference>
<dbReference type="FunFam" id="3.40.50.1000:FF:000078">
    <property type="entry name" value="Bifunctional polynucleotide phosphatase/kinase"/>
    <property type="match status" value="1"/>
</dbReference>
<dbReference type="GO" id="GO:0046404">
    <property type="term" value="F:ATP-dependent polydeoxyribonucleotide 5'-hydroxyl-kinase activity"/>
    <property type="evidence" value="ECO:0007669"/>
    <property type="project" value="TreeGrafter"/>
</dbReference>
<evidence type="ECO:0000313" key="2">
    <source>
        <dbReference type="EMBL" id="KIW05210.1"/>
    </source>
</evidence>
<dbReference type="EMBL" id="KN847538">
    <property type="protein sequence ID" value="KIW05210.1"/>
    <property type="molecule type" value="Genomic_DNA"/>
</dbReference>
<accession>A0A0D2AFF1</accession>
<reference evidence="2 3" key="1">
    <citation type="submission" date="2015-01" db="EMBL/GenBank/DDBJ databases">
        <title>The Genome Sequence of Ochroconis gallopava CBS43764.</title>
        <authorList>
            <consortium name="The Broad Institute Genomics Platform"/>
            <person name="Cuomo C."/>
            <person name="de Hoog S."/>
            <person name="Gorbushina A."/>
            <person name="Stielow B."/>
            <person name="Teixiera M."/>
            <person name="Abouelleil A."/>
            <person name="Chapman S.B."/>
            <person name="Priest M."/>
            <person name="Young S.K."/>
            <person name="Wortman J."/>
            <person name="Nusbaum C."/>
            <person name="Birren B."/>
        </authorList>
    </citation>
    <scope>NUCLEOTIDE SEQUENCE [LARGE SCALE GENOMIC DNA]</scope>
    <source>
        <strain evidence="2 3">CBS 43764</strain>
    </source>
</reference>
<dbReference type="InterPro" id="IPR013954">
    <property type="entry name" value="PNK3P"/>
</dbReference>
<gene>
    <name evidence="2" type="ORF">PV09_03753</name>
</gene>
<dbReference type="FunFam" id="3.40.50.300:FF:000737">
    <property type="entry name" value="Bifunctional polynucleotide phosphatase/kinase"/>
    <property type="match status" value="1"/>
</dbReference>
<evidence type="ECO:0000256" key="1">
    <source>
        <dbReference type="SAM" id="MobiDB-lite"/>
    </source>
</evidence>
<dbReference type="InterPro" id="IPR023214">
    <property type="entry name" value="HAD_sf"/>
</dbReference>
<dbReference type="VEuPathDB" id="FungiDB:PV09_03753"/>
<dbReference type="NCBIfam" id="TIGR01662">
    <property type="entry name" value="HAD-SF-IIIA"/>
    <property type="match status" value="1"/>
</dbReference>
<dbReference type="Pfam" id="PF08645">
    <property type="entry name" value="PNK3P"/>
    <property type="match status" value="1"/>
</dbReference>
<dbReference type="Proteomes" id="UP000053259">
    <property type="component" value="Unassembled WGS sequence"/>
</dbReference>
<dbReference type="Gene3D" id="3.40.50.300">
    <property type="entry name" value="P-loop containing nucleotide triphosphate hydrolases"/>
    <property type="match status" value="1"/>
</dbReference>
<dbReference type="InParanoid" id="A0A0D2AFF1"/>
<dbReference type="GO" id="GO:0006281">
    <property type="term" value="P:DNA repair"/>
    <property type="evidence" value="ECO:0007669"/>
    <property type="project" value="TreeGrafter"/>
</dbReference>
<dbReference type="GO" id="GO:0003690">
    <property type="term" value="F:double-stranded DNA binding"/>
    <property type="evidence" value="ECO:0007669"/>
    <property type="project" value="TreeGrafter"/>
</dbReference>
<dbReference type="OrthoDB" id="19045at2759"/>
<keyword evidence="2" id="KW-0418">Kinase</keyword>
<dbReference type="AlphaFoldDB" id="A0A0D2AFF1"/>
<keyword evidence="2" id="KW-0808">Transferase</keyword>
<sequence length="482" mass="54652">MKTILRRGYHLFKAVENQKHVVTRGSRRLGVAMTTSPTPSLKRTAEDEGHISPPPVKRKATTAISQKAVSNFFKPASQKEPEKVSWKIRDGSLITARYYGSKERPQPIEQSQKRKIAAFDFDSTLIMTKSGNRFAKDASDWQWWHSSVPAKLRKMHEEGYLVAIVSNQGAIGLRSDSKTAKMDKKRLDQFKQRAVSVFNQLDIPISLYAATEKDIYRKPRVGMWQVLLEDHGLTPDGIDLCGSVFVGDAAGRLKEGSKKEDFSCSDRNFADNIGLPFHTPEEFFLGEQPKPFERGFQPSRYIQPIDKGSTDASPVPFSKKHDFDLVVFVGSPGSGKSSFFKRHLEPLGYARVNQDILKSRDKCVKVATEHLRKKESVAVDNTNRDRTTRKVWIDLAAQFKVPVRCVWFTAEPALCQHNDAVRALNKAHNPEDRAMLPGNAFPLYKNAFEPPDVEEGFEDVTRVDFVFEGTEEEKAIWSKYWI</sequence>
<dbReference type="InterPro" id="IPR006549">
    <property type="entry name" value="HAD-SF_hydro_IIIA"/>
</dbReference>
<dbReference type="RefSeq" id="XP_016215079.1">
    <property type="nucleotide sequence ID" value="XM_016356990.1"/>
</dbReference>
<feature type="region of interest" description="Disordered" evidence="1">
    <location>
        <begin position="32"/>
        <end position="57"/>
    </location>
</feature>
<dbReference type="InterPro" id="IPR006551">
    <property type="entry name" value="Polynucleotide_phosphatase"/>
</dbReference>
<organism evidence="2 3">
    <name type="scientific">Verruconis gallopava</name>
    <dbReference type="NCBI Taxonomy" id="253628"/>
    <lineage>
        <taxon>Eukaryota</taxon>
        <taxon>Fungi</taxon>
        <taxon>Dikarya</taxon>
        <taxon>Ascomycota</taxon>
        <taxon>Pezizomycotina</taxon>
        <taxon>Dothideomycetes</taxon>
        <taxon>Pleosporomycetidae</taxon>
        <taxon>Venturiales</taxon>
        <taxon>Sympoventuriaceae</taxon>
        <taxon>Verruconis</taxon>
    </lineage>
</organism>
<dbReference type="PANTHER" id="PTHR12083:SF9">
    <property type="entry name" value="BIFUNCTIONAL POLYNUCLEOTIDE PHOSPHATASE_KINASE"/>
    <property type="match status" value="1"/>
</dbReference>
<dbReference type="Pfam" id="PF13671">
    <property type="entry name" value="AAA_33"/>
    <property type="match status" value="2"/>
</dbReference>
<dbReference type="GeneID" id="27311726"/>
<keyword evidence="3" id="KW-1185">Reference proteome</keyword>
<dbReference type="SUPFAM" id="SSF56784">
    <property type="entry name" value="HAD-like"/>
    <property type="match status" value="1"/>
</dbReference>
<protein>
    <submittedName>
        <fullName evidence="2">Polynucleotide kinase 3'-phosphatase</fullName>
    </submittedName>
</protein>